<dbReference type="PANTHER" id="PTHR43025">
    <property type="entry name" value="MONOGALACTOSYLDIACYLGLYCEROL SYNTHASE"/>
    <property type="match status" value="1"/>
</dbReference>
<feature type="domain" description="Diacylglycerol glucosyltransferase N-terminal" evidence="4">
    <location>
        <begin position="17"/>
        <end position="179"/>
    </location>
</feature>
<keyword evidence="3 5" id="KW-0808">Transferase</keyword>
<dbReference type="AlphaFoldDB" id="A0A937K6G3"/>
<dbReference type="RefSeq" id="WP_202769273.1">
    <property type="nucleotide sequence ID" value="NZ_JAESWA010000028.1"/>
</dbReference>
<dbReference type="InterPro" id="IPR050519">
    <property type="entry name" value="Glycosyltransf_28_UgtP"/>
</dbReference>
<proteinExistence type="inferred from homology"/>
<comment type="similarity">
    <text evidence="1">Belongs to the glycosyltransferase 28 family.</text>
</comment>
<keyword evidence="6" id="KW-1185">Reference proteome</keyword>
<dbReference type="GO" id="GO:0016758">
    <property type="term" value="F:hexosyltransferase activity"/>
    <property type="evidence" value="ECO:0007669"/>
    <property type="project" value="InterPro"/>
</dbReference>
<dbReference type="Proteomes" id="UP000623681">
    <property type="component" value="Unassembled WGS sequence"/>
</dbReference>
<evidence type="ECO:0000256" key="3">
    <source>
        <dbReference type="ARBA" id="ARBA00022679"/>
    </source>
</evidence>
<evidence type="ECO:0000313" key="5">
    <source>
        <dbReference type="EMBL" id="MBL4933808.1"/>
    </source>
</evidence>
<gene>
    <name evidence="5" type="ORF">JK634_18655</name>
</gene>
<protein>
    <submittedName>
        <fullName evidence="5">UDP-N-acetylglucosamine--LPS N-acetylglucosamine transferase</fullName>
    </submittedName>
</protein>
<dbReference type="GO" id="GO:0009247">
    <property type="term" value="P:glycolipid biosynthetic process"/>
    <property type="evidence" value="ECO:0007669"/>
    <property type="project" value="InterPro"/>
</dbReference>
<name>A0A937K6G3_9CLOT</name>
<dbReference type="Pfam" id="PF06925">
    <property type="entry name" value="MGDG_synth"/>
    <property type="match status" value="1"/>
</dbReference>
<dbReference type="InterPro" id="IPR009695">
    <property type="entry name" value="Diacylglyc_glucosyltr_N"/>
</dbReference>
<reference evidence="5" key="1">
    <citation type="submission" date="2021-01" db="EMBL/GenBank/DDBJ databases">
        <title>Genome public.</title>
        <authorList>
            <person name="Liu C."/>
            <person name="Sun Q."/>
        </authorList>
    </citation>
    <scope>NUCLEOTIDE SEQUENCE</scope>
    <source>
        <strain evidence="5">YIM B02565</strain>
    </source>
</reference>
<sequence>MIKNILILSSDFTGHGHKSITESLCEQLDKNKDIKTHIVDGFTLGGNILVNVGKAYGPITRKSEALWELIWDISSSKPSLINEIIELKIKENFISLIKELNPDLILTLHPNFNGSILNILEKNNIKIPVITLIADLISISPLWADPRASYVISPTIEAKDKCINYGVSGENIKIFGFPVRSRFYNNVLPYKEDINLGTDSPLNCLIMSGGEGSGNMKKIAETLLDNFNCTVKIIAGRNKALKNKLETSLCSKYGNRAEIYGFTKDIHNLMQTSDIAFIRASPNVMMEAIACNVPFILTGALPGQEKDNPVFAEKYNLGVVCTDIHKIKNLISDLIANNAEKLISIRTSQRIFNNPHIAENIVDFISSIDNHIDKVAL</sequence>
<evidence type="ECO:0000313" key="6">
    <source>
        <dbReference type="Proteomes" id="UP000623681"/>
    </source>
</evidence>
<dbReference type="EMBL" id="JAESWA010000028">
    <property type="protein sequence ID" value="MBL4933808.1"/>
    <property type="molecule type" value="Genomic_DNA"/>
</dbReference>
<comment type="caution">
    <text evidence="5">The sequence shown here is derived from an EMBL/GenBank/DDBJ whole genome shotgun (WGS) entry which is preliminary data.</text>
</comment>
<organism evidence="5 6">
    <name type="scientific">Clostridium paridis</name>
    <dbReference type="NCBI Taxonomy" id="2803863"/>
    <lineage>
        <taxon>Bacteria</taxon>
        <taxon>Bacillati</taxon>
        <taxon>Bacillota</taxon>
        <taxon>Clostridia</taxon>
        <taxon>Eubacteriales</taxon>
        <taxon>Clostridiaceae</taxon>
        <taxon>Clostridium</taxon>
    </lineage>
</organism>
<dbReference type="Gene3D" id="3.40.50.2000">
    <property type="entry name" value="Glycogen Phosphorylase B"/>
    <property type="match status" value="1"/>
</dbReference>
<evidence type="ECO:0000256" key="2">
    <source>
        <dbReference type="ARBA" id="ARBA00022676"/>
    </source>
</evidence>
<keyword evidence="2" id="KW-0328">Glycosyltransferase</keyword>
<evidence type="ECO:0000256" key="1">
    <source>
        <dbReference type="ARBA" id="ARBA00006962"/>
    </source>
</evidence>
<accession>A0A937K6G3</accession>
<dbReference type="GO" id="GO:0016020">
    <property type="term" value="C:membrane"/>
    <property type="evidence" value="ECO:0007669"/>
    <property type="project" value="GOC"/>
</dbReference>
<dbReference type="SUPFAM" id="SSF53756">
    <property type="entry name" value="UDP-Glycosyltransferase/glycogen phosphorylase"/>
    <property type="match status" value="1"/>
</dbReference>
<dbReference type="PANTHER" id="PTHR43025:SF3">
    <property type="entry name" value="MONOGALACTOSYLDIACYLGLYCEROL SYNTHASE 1, CHLOROPLASTIC"/>
    <property type="match status" value="1"/>
</dbReference>
<evidence type="ECO:0000259" key="4">
    <source>
        <dbReference type="Pfam" id="PF06925"/>
    </source>
</evidence>